<dbReference type="InterPro" id="IPR002347">
    <property type="entry name" value="SDR_fam"/>
</dbReference>
<gene>
    <name evidence="1" type="ORF">EA686_14725</name>
</gene>
<sequence length="44" mass="4568">MKNFKNKVAAITGAGSGIGQQLAILLAKQGCHLSLSDINEKGLE</sequence>
<protein>
    <submittedName>
        <fullName evidence="1">SDR family NAD(P)-dependent oxidoreductase</fullName>
    </submittedName>
</protein>
<dbReference type="EMBL" id="RFDI01000815">
    <property type="protein sequence ID" value="RSR52626.1"/>
    <property type="molecule type" value="Genomic_DNA"/>
</dbReference>
<evidence type="ECO:0000313" key="1">
    <source>
        <dbReference type="EMBL" id="RSR52626.1"/>
    </source>
</evidence>
<comment type="caution">
    <text evidence="1">The sequence shown here is derived from an EMBL/GenBank/DDBJ whole genome shotgun (WGS) entry which is preliminary data.</text>
</comment>
<dbReference type="Pfam" id="PF00106">
    <property type="entry name" value="adh_short"/>
    <property type="match status" value="1"/>
</dbReference>
<evidence type="ECO:0000313" key="2">
    <source>
        <dbReference type="Proteomes" id="UP000280073"/>
    </source>
</evidence>
<dbReference type="SUPFAM" id="SSF51735">
    <property type="entry name" value="NAD(P)-binding Rossmann-fold domains"/>
    <property type="match status" value="1"/>
</dbReference>
<dbReference type="Proteomes" id="UP000280073">
    <property type="component" value="Unassembled WGS sequence"/>
</dbReference>
<proteinExistence type="predicted"/>
<accession>A0A3R9S0N9</accession>
<reference evidence="1 2" key="1">
    <citation type="submission" date="2018-10" db="EMBL/GenBank/DDBJ databases">
        <title>GWAS and RNA-Seq identify cryptic mechanisms of antimicrobial resistance in Acinetobacter baumannii.</title>
        <authorList>
            <person name="Sahl J.W."/>
        </authorList>
    </citation>
    <scope>NUCLEOTIDE SEQUENCE [LARGE SCALE GENOMIC DNA]</scope>
    <source>
        <strain evidence="1 2">TG28175</strain>
    </source>
</reference>
<dbReference type="Gene3D" id="3.40.50.720">
    <property type="entry name" value="NAD(P)-binding Rossmann-like Domain"/>
    <property type="match status" value="1"/>
</dbReference>
<dbReference type="AlphaFoldDB" id="A0A3R9S0N9"/>
<organism evidence="1 2">
    <name type="scientific">Acinetobacter baumannii</name>
    <dbReference type="NCBI Taxonomy" id="470"/>
    <lineage>
        <taxon>Bacteria</taxon>
        <taxon>Pseudomonadati</taxon>
        <taxon>Pseudomonadota</taxon>
        <taxon>Gammaproteobacteria</taxon>
        <taxon>Moraxellales</taxon>
        <taxon>Moraxellaceae</taxon>
        <taxon>Acinetobacter</taxon>
        <taxon>Acinetobacter calcoaceticus/baumannii complex</taxon>
    </lineage>
</organism>
<feature type="non-terminal residue" evidence="1">
    <location>
        <position position="44"/>
    </location>
</feature>
<name>A0A3R9S0N9_ACIBA</name>
<dbReference type="InterPro" id="IPR036291">
    <property type="entry name" value="NAD(P)-bd_dom_sf"/>
</dbReference>